<dbReference type="SUPFAM" id="SSF49493">
    <property type="entry name" value="HSP40/DnaJ peptide-binding domain"/>
    <property type="match status" value="2"/>
</dbReference>
<dbReference type="HOGENOM" id="CLU_366856_0_0_1"/>
<dbReference type="Gene3D" id="2.10.230.10">
    <property type="entry name" value="Heat shock protein DnaJ, cysteine-rich domain"/>
    <property type="match status" value="1"/>
</dbReference>
<gene>
    <name evidence="10" type="ORF">GMDG_06923</name>
</gene>
<dbReference type="InterPro" id="IPR018253">
    <property type="entry name" value="DnaJ_domain_CS"/>
</dbReference>
<dbReference type="FunFam" id="2.10.230.10:FF:000001">
    <property type="entry name" value="DnaJ subfamily A member 2"/>
    <property type="match status" value="1"/>
</dbReference>
<evidence type="ECO:0000259" key="8">
    <source>
        <dbReference type="PROSITE" id="PS50076"/>
    </source>
</evidence>
<feature type="domain" description="CR-type" evidence="9">
    <location>
        <begin position="479"/>
        <end position="562"/>
    </location>
</feature>
<dbReference type="CDD" id="cd10719">
    <property type="entry name" value="DnaJ_zf"/>
    <property type="match status" value="1"/>
</dbReference>
<dbReference type="InterPro" id="IPR012724">
    <property type="entry name" value="DnaJ"/>
</dbReference>
<keyword evidence="3 6" id="KW-0863">Zinc-finger</keyword>
<dbReference type="GO" id="GO:0009408">
    <property type="term" value="P:response to heat"/>
    <property type="evidence" value="ECO:0007669"/>
    <property type="project" value="InterPro"/>
</dbReference>
<evidence type="ECO:0000256" key="5">
    <source>
        <dbReference type="ARBA" id="ARBA00023186"/>
    </source>
</evidence>
<dbReference type="Pfam" id="PF01556">
    <property type="entry name" value="DnaJ_C"/>
    <property type="match status" value="1"/>
</dbReference>
<dbReference type="Gene3D" id="2.60.260.20">
    <property type="entry name" value="Urease metallochaperone UreE, N-terminal domain"/>
    <property type="match status" value="2"/>
</dbReference>
<sequence>MPSPAYIAPVSGFVFGHADSGSSLIDYLPTRLAADRLVKQYYTAVHPVAQLLYYPSFEKEYENFWEDISLGIEPPTSVQAIVFAAGAVSMSEMVILRDFGVPKYRLINNFKSQRQRLASLTFYALRRSKPCRHLLCTLPNCAAQKHHAIRMAECMGLHRDGETYGLNPIETQVRRLIWYQLCGENLDRIWHCLDYVFETDPSEPRDMKAGKVLCELQEKTTVYQQFRKMRASPAMLKHDGQRPPRRVDRNINSGASSVSAQHGDAAGIEPTLIGKVPVPDVVFAGVSNGEALWALPSYGSPAGSSDSGGVPGQANPVQMLNTKMEYSMPEIDWDAIDILFPPNESGEMMQQELMDIYWKLGVSPTCTEAELKKAYKVGALKHHPDKNAHNPDAADKFKDLSHAYEILSDPQKRQIYDQYGEEGLEGGGGGGGMNAEDLFSQFFGGGGGMFGGGMGQRGPPKARTIHHVHKVSLEDIYRGKVSKLALQKSVICSKCDGRGGKEGAVKKCTGCDGHGMKTMMRQMGPMIQRFQTVCPDCNGEGEIIREKDKCKQCNGKKTVVERKVLHVHVDRGVQSGHKIEFRGEGDQTPGVQPGDVVFEIEQKPHARFQRKGDDIFYSAEIDLVTALAGGNIFVEHLDERWLSVDILPGEVISPGSVKMVRGQGMPSHRHHDFGNLYIQFDVKFPEKNWTANHAEFDALKSILPPTVQPVLPPAETMTEAVDLEDVDAGQQARAAGHGMMDDDDEDGHPAGAERVQCASQ</sequence>
<dbReference type="InterPro" id="IPR044713">
    <property type="entry name" value="DNJA1/2-like"/>
</dbReference>
<proteinExistence type="inferred from homology"/>
<dbReference type="InterPro" id="IPR008971">
    <property type="entry name" value="HSP40/DnaJ_pept-bd"/>
</dbReference>
<dbReference type="PRINTS" id="PR00625">
    <property type="entry name" value="JDOMAIN"/>
</dbReference>
<dbReference type="FunFam" id="1.10.287.110:FF:000048">
    <property type="entry name" value="DnaJ family protein"/>
    <property type="match status" value="1"/>
</dbReference>
<evidence type="ECO:0000256" key="6">
    <source>
        <dbReference type="PROSITE-ProRule" id="PRU00546"/>
    </source>
</evidence>
<dbReference type="GO" id="GO:0006457">
    <property type="term" value="P:protein folding"/>
    <property type="evidence" value="ECO:0007669"/>
    <property type="project" value="InterPro"/>
</dbReference>
<dbReference type="Proteomes" id="UP000011064">
    <property type="component" value="Unassembled WGS sequence"/>
</dbReference>
<dbReference type="SMART" id="SM00271">
    <property type="entry name" value="DnaJ"/>
    <property type="match status" value="1"/>
</dbReference>
<keyword evidence="11" id="KW-1185">Reference proteome</keyword>
<dbReference type="FunCoup" id="L8FY94">
    <property type="interactions" value="1133"/>
</dbReference>
<organism evidence="10 11">
    <name type="scientific">Pseudogymnoascus destructans (strain ATCC MYA-4855 / 20631-21)</name>
    <name type="common">Bat white-nose syndrome fungus</name>
    <name type="synonym">Geomyces destructans</name>
    <dbReference type="NCBI Taxonomy" id="658429"/>
    <lineage>
        <taxon>Eukaryota</taxon>
        <taxon>Fungi</taxon>
        <taxon>Dikarya</taxon>
        <taxon>Ascomycota</taxon>
        <taxon>Pezizomycotina</taxon>
        <taxon>Leotiomycetes</taxon>
        <taxon>Thelebolales</taxon>
        <taxon>Thelebolaceae</taxon>
        <taxon>Pseudogymnoascus</taxon>
    </lineage>
</organism>
<evidence type="ECO:0000256" key="4">
    <source>
        <dbReference type="ARBA" id="ARBA00022833"/>
    </source>
</evidence>
<dbReference type="GO" id="GO:0005524">
    <property type="term" value="F:ATP binding"/>
    <property type="evidence" value="ECO:0007669"/>
    <property type="project" value="InterPro"/>
</dbReference>
<evidence type="ECO:0000256" key="1">
    <source>
        <dbReference type="ARBA" id="ARBA00022723"/>
    </source>
</evidence>
<dbReference type="CDD" id="cd06257">
    <property type="entry name" value="DnaJ"/>
    <property type="match status" value="1"/>
</dbReference>
<evidence type="ECO:0000256" key="3">
    <source>
        <dbReference type="ARBA" id="ARBA00022771"/>
    </source>
</evidence>
<evidence type="ECO:0000256" key="7">
    <source>
        <dbReference type="SAM" id="MobiDB-lite"/>
    </source>
</evidence>
<dbReference type="VEuPathDB" id="FungiDB:GMDG_06923"/>
<dbReference type="InterPro" id="IPR036410">
    <property type="entry name" value="HSP_DnaJ_Cys-rich_dom_sf"/>
</dbReference>
<dbReference type="AlphaFoldDB" id="L8FY94"/>
<dbReference type="CDD" id="cd12148">
    <property type="entry name" value="fungal_TF_MHR"/>
    <property type="match status" value="1"/>
</dbReference>
<evidence type="ECO:0008006" key="12">
    <source>
        <dbReference type="Google" id="ProtNLM"/>
    </source>
</evidence>
<dbReference type="InterPro" id="IPR001305">
    <property type="entry name" value="HSP_DnaJ_Cys-rich_dom"/>
</dbReference>
<dbReference type="InterPro" id="IPR001623">
    <property type="entry name" value="DnaJ_domain"/>
</dbReference>
<feature type="region of interest" description="Disordered" evidence="7">
    <location>
        <begin position="730"/>
        <end position="760"/>
    </location>
</feature>
<feature type="domain" description="J" evidence="8">
    <location>
        <begin position="355"/>
        <end position="420"/>
    </location>
</feature>
<evidence type="ECO:0000313" key="11">
    <source>
        <dbReference type="Proteomes" id="UP000011064"/>
    </source>
</evidence>
<reference evidence="11" key="1">
    <citation type="submission" date="2010-09" db="EMBL/GenBank/DDBJ databases">
        <title>The genome sequence of Geomyces destructans 20631-21.</title>
        <authorList>
            <consortium name="The Broad Institute Genome Sequencing Platform"/>
            <person name="Cuomo C.A."/>
            <person name="Blehert D.S."/>
            <person name="Lorch J.M."/>
            <person name="Young S.K."/>
            <person name="Zeng Q."/>
            <person name="Gargeya S."/>
            <person name="Fitzgerald M."/>
            <person name="Haas B."/>
            <person name="Abouelleil A."/>
            <person name="Alvarado L."/>
            <person name="Arachchi H.M."/>
            <person name="Berlin A."/>
            <person name="Brown A."/>
            <person name="Chapman S.B."/>
            <person name="Chen Z."/>
            <person name="Dunbar C."/>
            <person name="Freedman E."/>
            <person name="Gearin G."/>
            <person name="Gellesch M."/>
            <person name="Goldberg J."/>
            <person name="Griggs A."/>
            <person name="Gujja S."/>
            <person name="Heiman D."/>
            <person name="Howarth C."/>
            <person name="Larson L."/>
            <person name="Lui A."/>
            <person name="MacDonald P.J.P."/>
            <person name="Montmayeur A."/>
            <person name="Murphy C."/>
            <person name="Neiman D."/>
            <person name="Pearson M."/>
            <person name="Priest M."/>
            <person name="Roberts A."/>
            <person name="Saif S."/>
            <person name="Shea T."/>
            <person name="Shenoy N."/>
            <person name="Sisk P."/>
            <person name="Stolte C."/>
            <person name="Sykes S."/>
            <person name="Wortman J."/>
            <person name="Nusbaum C."/>
            <person name="Birren B."/>
        </authorList>
    </citation>
    <scope>NUCLEOTIDE SEQUENCE [LARGE SCALE GENOMIC DNA]</scope>
    <source>
        <strain evidence="11">ATCC MYA-4855 / 20631-21</strain>
    </source>
</reference>
<dbReference type="PROSITE" id="PS51188">
    <property type="entry name" value="ZF_CR"/>
    <property type="match status" value="1"/>
</dbReference>
<dbReference type="CDD" id="cd10747">
    <property type="entry name" value="DnaJ_C"/>
    <property type="match status" value="1"/>
</dbReference>
<protein>
    <recommendedName>
        <fullName evidence="12">Type I HSP40 co-chaperone</fullName>
    </recommendedName>
</protein>
<dbReference type="Gene3D" id="1.10.287.110">
    <property type="entry name" value="DnaJ domain"/>
    <property type="match status" value="1"/>
</dbReference>
<keyword evidence="5" id="KW-0143">Chaperone</keyword>
<dbReference type="FunFam" id="2.60.260.20:FF:000024">
    <property type="entry name" value="Mitochondrial protein import protein MAS5"/>
    <property type="match status" value="1"/>
</dbReference>
<dbReference type="InParanoid" id="L8FY94"/>
<dbReference type="PROSITE" id="PS50076">
    <property type="entry name" value="DNAJ_2"/>
    <property type="match status" value="1"/>
</dbReference>
<dbReference type="HAMAP" id="MF_01152">
    <property type="entry name" value="DnaJ"/>
    <property type="match status" value="1"/>
</dbReference>
<evidence type="ECO:0000259" key="9">
    <source>
        <dbReference type="PROSITE" id="PS51188"/>
    </source>
</evidence>
<keyword evidence="1 6" id="KW-0479">Metal-binding</keyword>
<dbReference type="InterPro" id="IPR036869">
    <property type="entry name" value="J_dom_sf"/>
</dbReference>
<name>L8FY94_PSED2</name>
<dbReference type="EMBL" id="GL573357">
    <property type="protein sequence ID" value="ELR04641.1"/>
    <property type="molecule type" value="Genomic_DNA"/>
</dbReference>
<feature type="zinc finger region" description="CR-type" evidence="6">
    <location>
        <begin position="479"/>
        <end position="562"/>
    </location>
</feature>
<keyword evidence="4 6" id="KW-0862">Zinc</keyword>
<dbReference type="Pfam" id="PF00226">
    <property type="entry name" value="DnaJ"/>
    <property type="match status" value="1"/>
</dbReference>
<dbReference type="GO" id="GO:0030544">
    <property type="term" value="F:Hsp70 protein binding"/>
    <property type="evidence" value="ECO:0007669"/>
    <property type="project" value="InterPro"/>
</dbReference>
<dbReference type="PROSITE" id="PS00636">
    <property type="entry name" value="DNAJ_1"/>
    <property type="match status" value="1"/>
</dbReference>
<accession>L8FY94</accession>
<dbReference type="SUPFAM" id="SSF57938">
    <property type="entry name" value="DnaJ/Hsp40 cysteine-rich domain"/>
    <property type="match status" value="1"/>
</dbReference>
<dbReference type="GO" id="GO:0008270">
    <property type="term" value="F:zinc ion binding"/>
    <property type="evidence" value="ECO:0007669"/>
    <property type="project" value="UniProtKB-KW"/>
</dbReference>
<evidence type="ECO:0000313" key="10">
    <source>
        <dbReference type="EMBL" id="ELR04641.1"/>
    </source>
</evidence>
<keyword evidence="2" id="KW-0677">Repeat</keyword>
<dbReference type="GO" id="GO:0051082">
    <property type="term" value="F:unfolded protein binding"/>
    <property type="evidence" value="ECO:0007669"/>
    <property type="project" value="InterPro"/>
</dbReference>
<dbReference type="STRING" id="658429.L8FY94"/>
<dbReference type="PANTHER" id="PTHR43888">
    <property type="entry name" value="DNAJ-LIKE-2, ISOFORM A-RELATED"/>
    <property type="match status" value="1"/>
</dbReference>
<dbReference type="InterPro" id="IPR002939">
    <property type="entry name" value="DnaJ_C"/>
</dbReference>
<dbReference type="OrthoDB" id="424974at2759"/>
<dbReference type="Pfam" id="PF00684">
    <property type="entry name" value="DnaJ_CXXCXGXG"/>
    <property type="match status" value="1"/>
</dbReference>
<evidence type="ECO:0000256" key="2">
    <source>
        <dbReference type="ARBA" id="ARBA00022737"/>
    </source>
</evidence>
<dbReference type="SUPFAM" id="SSF46565">
    <property type="entry name" value="Chaperone J-domain"/>
    <property type="match status" value="1"/>
</dbReference>